<dbReference type="Gene3D" id="3.40.50.410">
    <property type="entry name" value="von Willebrand factor, type A domain"/>
    <property type="match status" value="1"/>
</dbReference>
<dbReference type="AlphaFoldDB" id="A0A517SNP3"/>
<keyword evidence="1" id="KW-0812">Transmembrane</keyword>
<evidence type="ECO:0000313" key="4">
    <source>
        <dbReference type="Proteomes" id="UP000315003"/>
    </source>
</evidence>
<keyword evidence="1" id="KW-1133">Transmembrane helix</keyword>
<accession>A0A517SNP3</accession>
<dbReference type="EMBL" id="CP036272">
    <property type="protein sequence ID" value="QDT57746.1"/>
    <property type="molecule type" value="Genomic_DNA"/>
</dbReference>
<dbReference type="Pfam" id="PF13519">
    <property type="entry name" value="VWA_2"/>
    <property type="match status" value="1"/>
</dbReference>
<proteinExistence type="predicted"/>
<organism evidence="3 4">
    <name type="scientific">Stieleria bergensis</name>
    <dbReference type="NCBI Taxonomy" id="2528025"/>
    <lineage>
        <taxon>Bacteria</taxon>
        <taxon>Pseudomonadati</taxon>
        <taxon>Planctomycetota</taxon>
        <taxon>Planctomycetia</taxon>
        <taxon>Pirellulales</taxon>
        <taxon>Pirellulaceae</taxon>
        <taxon>Stieleria</taxon>
    </lineage>
</organism>
<feature type="transmembrane region" description="Helical" evidence="1">
    <location>
        <begin position="6"/>
        <end position="23"/>
    </location>
</feature>
<evidence type="ECO:0000256" key="1">
    <source>
        <dbReference type="SAM" id="Phobius"/>
    </source>
</evidence>
<dbReference type="OrthoDB" id="9807628at2"/>
<dbReference type="RefSeq" id="WP_145268418.1">
    <property type="nucleotide sequence ID" value="NZ_CP036272.1"/>
</dbReference>
<dbReference type="SUPFAM" id="SSF53300">
    <property type="entry name" value="vWA-like"/>
    <property type="match status" value="1"/>
</dbReference>
<dbReference type="PANTHER" id="PTHR22550:SF14">
    <property type="entry name" value="VWFA DOMAIN-CONTAINING PROTEIN"/>
    <property type="match status" value="1"/>
</dbReference>
<feature type="domain" description="VWFA" evidence="2">
    <location>
        <begin position="93"/>
        <end position="195"/>
    </location>
</feature>
<dbReference type="InterPro" id="IPR050768">
    <property type="entry name" value="UPF0353/GerABKA_families"/>
</dbReference>
<dbReference type="PANTHER" id="PTHR22550">
    <property type="entry name" value="SPORE GERMINATION PROTEIN"/>
    <property type="match status" value="1"/>
</dbReference>
<dbReference type="Proteomes" id="UP000315003">
    <property type="component" value="Chromosome"/>
</dbReference>
<name>A0A517SNP3_9BACT</name>
<gene>
    <name evidence="3" type="ORF">SV7mr_02310</name>
</gene>
<dbReference type="InterPro" id="IPR036465">
    <property type="entry name" value="vWFA_dom_sf"/>
</dbReference>
<sequence length="306" mass="34186">MSDFHFIRPWWLLLIPIVVWIWYQQQRRRRELAGWSALIDPRLLPAMTVRSSQGGSDRTWLILAVWIATILSVAGPTWHLQPSPLGDTPEPVMIVFRATESMNQTDIQPSRLERARLKVVDFARARQGKPMGLIAYAGSPHLVLPPTRDTELVAQMIDQISSDIMPRPGSDLSAALELAVNRFGKFQGSICLVCDQLQASDRQVIQSFRDQSSVPIEVLAIARAETPELNAIEQAARPASSMTVMSADNSDIETLVRRTNRPAVPVEAPDSKPRWSESGYWLVPLIAAALLVSFRKRTFAKLETAS</sequence>
<dbReference type="InterPro" id="IPR002035">
    <property type="entry name" value="VWF_A"/>
</dbReference>
<reference evidence="3 4" key="1">
    <citation type="submission" date="2019-02" db="EMBL/GenBank/DDBJ databases">
        <title>Deep-cultivation of Planctomycetes and their phenomic and genomic characterization uncovers novel biology.</title>
        <authorList>
            <person name="Wiegand S."/>
            <person name="Jogler M."/>
            <person name="Boedeker C."/>
            <person name="Pinto D."/>
            <person name="Vollmers J."/>
            <person name="Rivas-Marin E."/>
            <person name="Kohn T."/>
            <person name="Peeters S.H."/>
            <person name="Heuer A."/>
            <person name="Rast P."/>
            <person name="Oberbeckmann S."/>
            <person name="Bunk B."/>
            <person name="Jeske O."/>
            <person name="Meyerdierks A."/>
            <person name="Storesund J.E."/>
            <person name="Kallscheuer N."/>
            <person name="Luecker S."/>
            <person name="Lage O.M."/>
            <person name="Pohl T."/>
            <person name="Merkel B.J."/>
            <person name="Hornburger P."/>
            <person name="Mueller R.-W."/>
            <person name="Bruemmer F."/>
            <person name="Labrenz M."/>
            <person name="Spormann A.M."/>
            <person name="Op den Camp H."/>
            <person name="Overmann J."/>
            <person name="Amann R."/>
            <person name="Jetten M.S.M."/>
            <person name="Mascher T."/>
            <person name="Medema M.H."/>
            <person name="Devos D.P."/>
            <person name="Kaster A.-K."/>
            <person name="Ovreas L."/>
            <person name="Rohde M."/>
            <person name="Galperin M.Y."/>
            <person name="Jogler C."/>
        </authorList>
    </citation>
    <scope>NUCLEOTIDE SEQUENCE [LARGE SCALE GENOMIC DNA]</scope>
    <source>
        <strain evidence="3 4">SV_7m_r</strain>
    </source>
</reference>
<evidence type="ECO:0000259" key="2">
    <source>
        <dbReference type="Pfam" id="PF13519"/>
    </source>
</evidence>
<evidence type="ECO:0000313" key="3">
    <source>
        <dbReference type="EMBL" id="QDT57746.1"/>
    </source>
</evidence>
<feature type="transmembrane region" description="Helical" evidence="1">
    <location>
        <begin position="60"/>
        <end position="80"/>
    </location>
</feature>
<keyword evidence="1" id="KW-0472">Membrane</keyword>
<protein>
    <recommendedName>
        <fullName evidence="2">VWFA domain-containing protein</fullName>
    </recommendedName>
</protein>
<keyword evidence="4" id="KW-1185">Reference proteome</keyword>